<dbReference type="EMBL" id="FMHW01000002">
    <property type="protein sequence ID" value="SCL37494.1"/>
    <property type="molecule type" value="Genomic_DNA"/>
</dbReference>
<protein>
    <submittedName>
        <fullName evidence="1">Uncharacterized protein</fullName>
    </submittedName>
</protein>
<organism evidence="1 2">
    <name type="scientific">Micromonospora pallida</name>
    <dbReference type="NCBI Taxonomy" id="145854"/>
    <lineage>
        <taxon>Bacteria</taxon>
        <taxon>Bacillati</taxon>
        <taxon>Actinomycetota</taxon>
        <taxon>Actinomycetes</taxon>
        <taxon>Micromonosporales</taxon>
        <taxon>Micromonosporaceae</taxon>
        <taxon>Micromonospora</taxon>
    </lineage>
</organism>
<dbReference type="AlphaFoldDB" id="A0A1C6T6T4"/>
<accession>A0A1C6T6T4</accession>
<dbReference type="STRING" id="145854.GA0074692_4687"/>
<evidence type="ECO:0000313" key="2">
    <source>
        <dbReference type="Proteomes" id="UP000198959"/>
    </source>
</evidence>
<sequence>MSRVLACAVVMECGRYGLPVRFRAYTGLRWGEASAPRASRLDLLRRRAPVAVTLAEVSGELVEGTAGGGVVDLGKRRSPGR</sequence>
<proteinExistence type="predicted"/>
<reference evidence="2" key="1">
    <citation type="submission" date="2016-06" db="EMBL/GenBank/DDBJ databases">
        <authorList>
            <person name="Varghese N."/>
            <person name="Submissions Spin"/>
        </authorList>
    </citation>
    <scope>NUCLEOTIDE SEQUENCE [LARGE SCALE GENOMIC DNA]</scope>
    <source>
        <strain evidence="2">DSM 43817</strain>
    </source>
</reference>
<dbReference type="OrthoDB" id="1822491at2"/>
<gene>
    <name evidence="1" type="ORF">GA0074692_4687</name>
</gene>
<dbReference type="RefSeq" id="WP_141725387.1">
    <property type="nucleotide sequence ID" value="NZ_FMHW01000002.1"/>
</dbReference>
<dbReference type="Proteomes" id="UP000198959">
    <property type="component" value="Unassembled WGS sequence"/>
</dbReference>
<keyword evidence="2" id="KW-1185">Reference proteome</keyword>
<name>A0A1C6T6T4_9ACTN</name>
<evidence type="ECO:0000313" key="1">
    <source>
        <dbReference type="EMBL" id="SCL37494.1"/>
    </source>
</evidence>